<accession>A0AAD0SH44</accession>
<name>A0AAD0SH44_9GAMM</name>
<dbReference type="RefSeq" id="WP_094118028.1">
    <property type="nucleotide sequence ID" value="NZ_CP023009.1"/>
</dbReference>
<reference evidence="1 2" key="1">
    <citation type="submission" date="2017-08" db="EMBL/GenBank/DDBJ databases">
        <title>Comparative genomics of bacteria isolated from necrotic lesions of AOD affected trees.</title>
        <authorList>
            <person name="Doonan J."/>
            <person name="Denman S."/>
            <person name="McDonald J.E."/>
        </authorList>
    </citation>
    <scope>NUCLEOTIDE SEQUENCE [LARGE SCALE GENOMIC DNA]</scope>
    <source>
        <strain evidence="1 2">477</strain>
    </source>
</reference>
<evidence type="ECO:0000313" key="1">
    <source>
        <dbReference type="EMBL" id="AXW87780.1"/>
    </source>
</evidence>
<protein>
    <submittedName>
        <fullName evidence="1">Uncharacterized protein</fullName>
    </submittedName>
</protein>
<proteinExistence type="predicted"/>
<keyword evidence="2" id="KW-1185">Reference proteome</keyword>
<dbReference type="KEGG" id="lbq:CKQ53_12915"/>
<gene>
    <name evidence="1" type="ORF">CKQ53_12915</name>
</gene>
<organism evidence="1 2">
    <name type="scientific">Lonsdalea britannica</name>
    <dbReference type="NCBI Taxonomy" id="1082704"/>
    <lineage>
        <taxon>Bacteria</taxon>
        <taxon>Pseudomonadati</taxon>
        <taxon>Pseudomonadota</taxon>
        <taxon>Gammaproteobacteria</taxon>
        <taxon>Enterobacterales</taxon>
        <taxon>Pectobacteriaceae</taxon>
        <taxon>Lonsdalea</taxon>
    </lineage>
</organism>
<dbReference type="EMBL" id="CP023009">
    <property type="protein sequence ID" value="AXW87780.1"/>
    <property type="molecule type" value="Genomic_DNA"/>
</dbReference>
<evidence type="ECO:0000313" key="2">
    <source>
        <dbReference type="Proteomes" id="UP000263881"/>
    </source>
</evidence>
<dbReference type="Proteomes" id="UP000263881">
    <property type="component" value="Chromosome"/>
</dbReference>
<sequence length="89" mass="10534">MKADKQYAERDAMTLDEEGGYYYRHVLAMTRESLDSKSEIAAELGWRDMQNDKLREAMDSMLNDLNAYIRREQTEREKNAKLLARIEEL</sequence>
<dbReference type="AlphaFoldDB" id="A0AAD0SH44"/>